<dbReference type="Proteomes" id="UP001549099">
    <property type="component" value="Unassembled WGS sequence"/>
</dbReference>
<sequence length="174" mass="18930">MGWRLAVLSDTHGSREAVRQFREREQSSSDALIHCGDSEFTADDPDMKGFLAVQGNCDPPGAFADRLTTEAGGLRVLVVHGHLEDVKSGMLRLRYRAAETGADMVLFGHTHMYGAEEAGGVLYVNPGSPRLPWPGNPPTYATVEGGEEGVTVRFMRPDGSEAEAKNFPHFRGSR</sequence>
<dbReference type="NCBIfam" id="TIGR00040">
    <property type="entry name" value="yfcE"/>
    <property type="match status" value="1"/>
</dbReference>
<dbReference type="PANTHER" id="PTHR11124">
    <property type="entry name" value="VACUOLAR SORTING PROTEIN VPS29"/>
    <property type="match status" value="1"/>
</dbReference>
<comment type="caution">
    <text evidence="4">The sequence shown here is derived from an EMBL/GenBank/DDBJ whole genome shotgun (WGS) entry which is preliminary data.</text>
</comment>
<reference evidence="4 5" key="1">
    <citation type="submission" date="2024-06" db="EMBL/GenBank/DDBJ databases">
        <title>Genomic Encyclopedia of Type Strains, Phase IV (KMG-IV): sequencing the most valuable type-strain genomes for metagenomic binning, comparative biology and taxonomic classification.</title>
        <authorList>
            <person name="Goeker M."/>
        </authorList>
    </citation>
    <scope>NUCLEOTIDE SEQUENCE [LARGE SCALE GENOMIC DNA]</scope>
    <source>
        <strain evidence="4 5">DSM 26128</strain>
    </source>
</reference>
<protein>
    <recommendedName>
        <fullName evidence="2">Phosphoesterase</fullName>
        <ecNumber evidence="2">3.1.4.-</ecNumber>
    </recommendedName>
</protein>
<name>A0ABV2G8J7_9BACL</name>
<dbReference type="CDD" id="cd00841">
    <property type="entry name" value="MPP_YfcE"/>
    <property type="match status" value="1"/>
</dbReference>
<evidence type="ECO:0000313" key="5">
    <source>
        <dbReference type="Proteomes" id="UP001549099"/>
    </source>
</evidence>
<gene>
    <name evidence="4" type="ORF">ABID49_000490</name>
</gene>
<accession>A0ABV2G8J7</accession>
<dbReference type="SUPFAM" id="SSF56300">
    <property type="entry name" value="Metallo-dependent phosphatases"/>
    <property type="match status" value="1"/>
</dbReference>
<dbReference type="EMBL" id="JBEPLW010000002">
    <property type="protein sequence ID" value="MET3574608.1"/>
    <property type="molecule type" value="Genomic_DNA"/>
</dbReference>
<organism evidence="4 5">
    <name type="scientific">Bhargavaea ullalensis</name>
    <dbReference type="NCBI Taxonomy" id="1265685"/>
    <lineage>
        <taxon>Bacteria</taxon>
        <taxon>Bacillati</taxon>
        <taxon>Bacillota</taxon>
        <taxon>Bacilli</taxon>
        <taxon>Bacillales</taxon>
        <taxon>Caryophanaceae</taxon>
        <taxon>Bhargavaea</taxon>
    </lineage>
</organism>
<keyword evidence="5" id="KW-1185">Reference proteome</keyword>
<keyword evidence="2" id="KW-0479">Metal-binding</keyword>
<evidence type="ECO:0000256" key="2">
    <source>
        <dbReference type="RuleBase" id="RU362039"/>
    </source>
</evidence>
<dbReference type="InterPro" id="IPR029052">
    <property type="entry name" value="Metallo-depent_PP-like"/>
</dbReference>
<dbReference type="InterPro" id="IPR000979">
    <property type="entry name" value="Phosphodiesterase_MJ0936/Vps29"/>
</dbReference>
<dbReference type="Gene3D" id="3.60.21.10">
    <property type="match status" value="1"/>
</dbReference>
<dbReference type="Pfam" id="PF12850">
    <property type="entry name" value="Metallophos_2"/>
    <property type="match status" value="1"/>
</dbReference>
<dbReference type="EC" id="3.1.4.-" evidence="2"/>
<comment type="cofactor">
    <cofactor evidence="2">
        <name>a divalent metal cation</name>
        <dbReference type="ChEBI" id="CHEBI:60240"/>
    </cofactor>
</comment>
<proteinExistence type="inferred from homology"/>
<dbReference type="InterPro" id="IPR041802">
    <property type="entry name" value="MPP_YfcE"/>
</dbReference>
<feature type="domain" description="Calcineurin-like phosphoesterase" evidence="3">
    <location>
        <begin position="4"/>
        <end position="144"/>
    </location>
</feature>
<evidence type="ECO:0000256" key="1">
    <source>
        <dbReference type="ARBA" id="ARBA00008950"/>
    </source>
</evidence>
<dbReference type="RefSeq" id="WP_354194969.1">
    <property type="nucleotide sequence ID" value="NZ_JBEPLW010000002.1"/>
</dbReference>
<comment type="similarity">
    <text evidence="1 2">Belongs to the metallophosphoesterase superfamily. YfcE family.</text>
</comment>
<evidence type="ECO:0000313" key="4">
    <source>
        <dbReference type="EMBL" id="MET3574608.1"/>
    </source>
</evidence>
<evidence type="ECO:0000259" key="3">
    <source>
        <dbReference type="Pfam" id="PF12850"/>
    </source>
</evidence>
<dbReference type="InterPro" id="IPR024654">
    <property type="entry name" value="Calcineurin-like_PHP_lpxH"/>
</dbReference>